<proteinExistence type="predicted"/>
<accession>A0A371B9Y2</accession>
<organism evidence="4 5">
    <name type="scientific">Undibacter mobilis</name>
    <dbReference type="NCBI Taxonomy" id="2292256"/>
    <lineage>
        <taxon>Bacteria</taxon>
        <taxon>Pseudomonadati</taxon>
        <taxon>Pseudomonadota</taxon>
        <taxon>Alphaproteobacteria</taxon>
        <taxon>Hyphomicrobiales</taxon>
        <taxon>Nitrobacteraceae</taxon>
        <taxon>Undibacter</taxon>
    </lineage>
</organism>
<feature type="signal peptide" evidence="2">
    <location>
        <begin position="1"/>
        <end position="20"/>
    </location>
</feature>
<sequence length="145" mass="16310">MRAALCLVTLLFLPGTAAYAFDFPPLKPMDEKGVEPAILADVFGTWELRDAKGKKRCRVNLLKEMAIGGRQIEVAPGCSKVFPVMGDIAAWRLQESWTIDLIDPLRKTRIRFETPDERYIAIGDDKDVADIDTFAKVETRTPKKK</sequence>
<keyword evidence="1 2" id="KW-0732">Signal</keyword>
<reference evidence="5" key="1">
    <citation type="submission" date="2018-08" db="EMBL/GenBank/DDBJ databases">
        <authorList>
            <person name="Kim S.-J."/>
            <person name="Jung G.-Y."/>
        </authorList>
    </citation>
    <scope>NUCLEOTIDE SEQUENCE [LARGE SCALE GENOMIC DNA]</scope>
    <source>
        <strain evidence="5">GY_H</strain>
    </source>
</reference>
<protein>
    <recommendedName>
        <fullName evidence="3">Alkaline proteinase inhibitor/ Outer membrane lipoprotein Omp19 domain-containing protein</fullName>
    </recommendedName>
</protein>
<dbReference type="Proteomes" id="UP000263993">
    <property type="component" value="Unassembled WGS sequence"/>
</dbReference>
<dbReference type="GO" id="GO:0004866">
    <property type="term" value="F:endopeptidase inhibitor activity"/>
    <property type="evidence" value="ECO:0007669"/>
    <property type="project" value="InterPro"/>
</dbReference>
<keyword evidence="5" id="KW-1185">Reference proteome</keyword>
<evidence type="ECO:0000256" key="2">
    <source>
        <dbReference type="SAM" id="SignalP"/>
    </source>
</evidence>
<evidence type="ECO:0000313" key="4">
    <source>
        <dbReference type="EMBL" id="RDV04390.1"/>
    </source>
</evidence>
<feature type="chain" id="PRO_5016943554" description="Alkaline proteinase inhibitor/ Outer membrane lipoprotein Omp19 domain-containing protein" evidence="2">
    <location>
        <begin position="21"/>
        <end position="145"/>
    </location>
</feature>
<dbReference type="RefSeq" id="WP_115516416.1">
    <property type="nucleotide sequence ID" value="NZ_QRGO01000001.1"/>
</dbReference>
<name>A0A371B9Y2_9BRAD</name>
<dbReference type="AlphaFoldDB" id="A0A371B9Y2"/>
<evidence type="ECO:0000256" key="1">
    <source>
        <dbReference type="ARBA" id="ARBA00022729"/>
    </source>
</evidence>
<dbReference type="SUPFAM" id="SSF50882">
    <property type="entry name" value="beta-Barrel protease inhibitors"/>
    <property type="match status" value="1"/>
</dbReference>
<dbReference type="InterPro" id="IPR016085">
    <property type="entry name" value="Protease_inh_B-barrel_dom"/>
</dbReference>
<dbReference type="InterPro" id="IPR021140">
    <property type="entry name" value="Inh/Omp19"/>
</dbReference>
<dbReference type="Gene3D" id="2.40.128.10">
    <property type="match status" value="1"/>
</dbReference>
<dbReference type="Pfam" id="PF02974">
    <property type="entry name" value="Inh"/>
    <property type="match status" value="1"/>
</dbReference>
<dbReference type="EMBL" id="QRGO01000001">
    <property type="protein sequence ID" value="RDV04390.1"/>
    <property type="molecule type" value="Genomic_DNA"/>
</dbReference>
<evidence type="ECO:0000259" key="3">
    <source>
        <dbReference type="Pfam" id="PF02974"/>
    </source>
</evidence>
<dbReference type="OrthoDB" id="8116241at2"/>
<feature type="domain" description="Alkaline proteinase inhibitor/ Outer membrane lipoprotein Omp19" evidence="3">
    <location>
        <begin position="40"/>
        <end position="120"/>
    </location>
</feature>
<comment type="caution">
    <text evidence="4">The sequence shown here is derived from an EMBL/GenBank/DDBJ whole genome shotgun (WGS) entry which is preliminary data.</text>
</comment>
<evidence type="ECO:0000313" key="5">
    <source>
        <dbReference type="Proteomes" id="UP000263993"/>
    </source>
</evidence>
<gene>
    <name evidence="4" type="ORF">DXH78_07270</name>
</gene>